<keyword evidence="2" id="KW-1003">Cell membrane</keyword>
<dbReference type="InterPro" id="IPR051449">
    <property type="entry name" value="ABC-2_transporter_component"/>
</dbReference>
<evidence type="ECO:0000256" key="3">
    <source>
        <dbReference type="ARBA" id="ARBA00022692"/>
    </source>
</evidence>
<comment type="subcellular location">
    <subcellularLocation>
        <location evidence="1">Cell membrane</location>
        <topology evidence="1">Multi-pass membrane protein</topology>
    </subcellularLocation>
</comment>
<dbReference type="EMBL" id="FPIP01000006">
    <property type="protein sequence ID" value="SFW40702.1"/>
    <property type="molecule type" value="Genomic_DNA"/>
</dbReference>
<feature type="transmembrane region" description="Helical" evidence="6">
    <location>
        <begin position="166"/>
        <end position="182"/>
    </location>
</feature>
<feature type="domain" description="ABC-2 type transporter transmembrane" evidence="7">
    <location>
        <begin position="54"/>
        <end position="236"/>
    </location>
</feature>
<dbReference type="InterPro" id="IPR013525">
    <property type="entry name" value="ABC2_TM"/>
</dbReference>
<evidence type="ECO:0000256" key="2">
    <source>
        <dbReference type="ARBA" id="ARBA00022475"/>
    </source>
</evidence>
<keyword evidence="4 6" id="KW-1133">Transmembrane helix</keyword>
<evidence type="ECO:0000256" key="6">
    <source>
        <dbReference type="SAM" id="Phobius"/>
    </source>
</evidence>
<dbReference type="RefSeq" id="WP_072300621.1">
    <property type="nucleotide sequence ID" value="NZ_FPIP01000006.1"/>
</dbReference>
<dbReference type="GO" id="GO:0005886">
    <property type="term" value="C:plasma membrane"/>
    <property type="evidence" value="ECO:0007669"/>
    <property type="project" value="UniProtKB-SubCell"/>
</dbReference>
<feature type="transmembrane region" description="Helical" evidence="6">
    <location>
        <begin position="100"/>
        <end position="128"/>
    </location>
</feature>
<evidence type="ECO:0000313" key="8">
    <source>
        <dbReference type="EMBL" id="SFW40702.1"/>
    </source>
</evidence>
<dbReference type="GO" id="GO:0140359">
    <property type="term" value="F:ABC-type transporter activity"/>
    <property type="evidence" value="ECO:0007669"/>
    <property type="project" value="InterPro"/>
</dbReference>
<evidence type="ECO:0000259" key="7">
    <source>
        <dbReference type="Pfam" id="PF12698"/>
    </source>
</evidence>
<protein>
    <submittedName>
        <fullName evidence="8">ABC-2 type transport system permease protein</fullName>
    </submittedName>
</protein>
<sequence length="249" mass="28015">MFPIYKKELQSFFYTPFAYAIAALFLLLFALPIANMISDLGKNSSVSANVMPFSFTEMFYSVILYFIFLLPILTMRTFADERKNGTEVLLMTSPVSVAKIVIAKFLANVTVYLFMIAGTLIFPIITAIKGEVVMSQLICAYIGIFCWGLMYIALGMLISALTENSILAAIIGEVVMFILLFIDDFANSGFMSQFPKAQSVIYAFAAQPRFAYFSEGFIRLSDLTFFASAIIVLLVWTYIAIEKRRWNRG</sequence>
<keyword evidence="5 6" id="KW-0472">Membrane</keyword>
<name>A0A1K1P213_RUMFL</name>
<dbReference type="AlphaFoldDB" id="A0A1K1P213"/>
<evidence type="ECO:0000256" key="5">
    <source>
        <dbReference type="ARBA" id="ARBA00023136"/>
    </source>
</evidence>
<gene>
    <name evidence="8" type="ORF">SAMN02910280_2369</name>
</gene>
<evidence type="ECO:0000256" key="1">
    <source>
        <dbReference type="ARBA" id="ARBA00004651"/>
    </source>
</evidence>
<organism evidence="8 9">
    <name type="scientific">Ruminococcus flavefaciens</name>
    <dbReference type="NCBI Taxonomy" id="1265"/>
    <lineage>
        <taxon>Bacteria</taxon>
        <taxon>Bacillati</taxon>
        <taxon>Bacillota</taxon>
        <taxon>Clostridia</taxon>
        <taxon>Eubacteriales</taxon>
        <taxon>Oscillospiraceae</taxon>
        <taxon>Ruminococcus</taxon>
    </lineage>
</organism>
<reference evidence="9" key="1">
    <citation type="submission" date="2016-11" db="EMBL/GenBank/DDBJ databases">
        <authorList>
            <person name="Varghese N."/>
            <person name="Submissions S."/>
        </authorList>
    </citation>
    <scope>NUCLEOTIDE SEQUENCE [LARGE SCALE GENOMIC DNA]</scope>
    <source>
        <strain evidence="9">YL228</strain>
    </source>
</reference>
<dbReference type="Pfam" id="PF12698">
    <property type="entry name" value="ABC2_membrane_3"/>
    <property type="match status" value="1"/>
</dbReference>
<evidence type="ECO:0000313" key="9">
    <source>
        <dbReference type="Proteomes" id="UP000183461"/>
    </source>
</evidence>
<keyword evidence="3 6" id="KW-0812">Transmembrane</keyword>
<dbReference type="PANTHER" id="PTHR30294:SF29">
    <property type="entry name" value="MULTIDRUG ABC TRANSPORTER PERMEASE YBHS-RELATED"/>
    <property type="match status" value="1"/>
</dbReference>
<accession>A0A1K1P213</accession>
<feature type="transmembrane region" description="Helical" evidence="6">
    <location>
        <begin position="12"/>
        <end position="38"/>
    </location>
</feature>
<dbReference type="PANTHER" id="PTHR30294">
    <property type="entry name" value="MEMBRANE COMPONENT OF ABC TRANSPORTER YHHJ-RELATED"/>
    <property type="match status" value="1"/>
</dbReference>
<proteinExistence type="predicted"/>
<feature type="transmembrane region" description="Helical" evidence="6">
    <location>
        <begin position="223"/>
        <end position="241"/>
    </location>
</feature>
<evidence type="ECO:0000256" key="4">
    <source>
        <dbReference type="ARBA" id="ARBA00022989"/>
    </source>
</evidence>
<feature type="transmembrane region" description="Helical" evidence="6">
    <location>
        <begin position="58"/>
        <end position="79"/>
    </location>
</feature>
<feature type="transmembrane region" description="Helical" evidence="6">
    <location>
        <begin position="134"/>
        <end position="154"/>
    </location>
</feature>
<dbReference type="Proteomes" id="UP000183461">
    <property type="component" value="Unassembled WGS sequence"/>
</dbReference>